<evidence type="ECO:0000259" key="1">
    <source>
        <dbReference type="Pfam" id="PF07398"/>
    </source>
</evidence>
<protein>
    <submittedName>
        <fullName evidence="3">Maleylpyruvate isomerase family mycothiol-dependent enzyme</fullName>
    </submittedName>
</protein>
<evidence type="ECO:0000313" key="3">
    <source>
        <dbReference type="EMBL" id="GAA1543393.1"/>
    </source>
</evidence>
<dbReference type="RefSeq" id="WP_344178897.1">
    <property type="nucleotide sequence ID" value="NZ_BAAANC010000003.1"/>
</dbReference>
<keyword evidence="3" id="KW-0413">Isomerase</keyword>
<feature type="domain" description="MDMPI C-terminal" evidence="1">
    <location>
        <begin position="144"/>
        <end position="234"/>
    </location>
</feature>
<dbReference type="InterPro" id="IPR017517">
    <property type="entry name" value="Maleyloyr_isom"/>
</dbReference>
<proteinExistence type="predicted"/>
<feature type="domain" description="Mycothiol-dependent maleylpyruvate isomerase metal-binding" evidence="2">
    <location>
        <begin position="16"/>
        <end position="131"/>
    </location>
</feature>
<keyword evidence="4" id="KW-1185">Reference proteome</keyword>
<dbReference type="EMBL" id="BAAANC010000003">
    <property type="protein sequence ID" value="GAA1543393.1"/>
    <property type="molecule type" value="Genomic_DNA"/>
</dbReference>
<dbReference type="InterPro" id="IPR024344">
    <property type="entry name" value="MDMPI_metal-binding"/>
</dbReference>
<dbReference type="PANTHER" id="PTHR40758:SF1">
    <property type="entry name" value="CONSERVED PROTEIN"/>
    <property type="match status" value="1"/>
</dbReference>
<evidence type="ECO:0000313" key="4">
    <source>
        <dbReference type="Proteomes" id="UP001500363"/>
    </source>
</evidence>
<dbReference type="InterPro" id="IPR034660">
    <property type="entry name" value="DinB/YfiT-like"/>
</dbReference>
<dbReference type="PANTHER" id="PTHR40758">
    <property type="entry name" value="CONSERVED PROTEIN"/>
    <property type="match status" value="1"/>
</dbReference>
<dbReference type="Pfam" id="PF11716">
    <property type="entry name" value="MDMPI_N"/>
    <property type="match status" value="1"/>
</dbReference>
<organism evidence="3 4">
    <name type="scientific">Kribbella lupini</name>
    <dbReference type="NCBI Taxonomy" id="291602"/>
    <lineage>
        <taxon>Bacteria</taxon>
        <taxon>Bacillati</taxon>
        <taxon>Actinomycetota</taxon>
        <taxon>Actinomycetes</taxon>
        <taxon>Propionibacteriales</taxon>
        <taxon>Kribbellaceae</taxon>
        <taxon>Kribbella</taxon>
    </lineage>
</organism>
<dbReference type="NCBIfam" id="TIGR03083">
    <property type="entry name" value="maleylpyruvate isomerase family mycothiol-dependent enzyme"/>
    <property type="match status" value="1"/>
</dbReference>
<name>A0ABP4MFF4_9ACTN</name>
<dbReference type="InterPro" id="IPR010872">
    <property type="entry name" value="MDMPI_C-term_domain"/>
</dbReference>
<dbReference type="Proteomes" id="UP001500363">
    <property type="component" value="Unassembled WGS sequence"/>
</dbReference>
<gene>
    <name evidence="3" type="ORF">GCM10009741_53320</name>
</gene>
<reference evidence="4" key="1">
    <citation type="journal article" date="2019" name="Int. J. Syst. Evol. Microbiol.">
        <title>The Global Catalogue of Microorganisms (GCM) 10K type strain sequencing project: providing services to taxonomists for standard genome sequencing and annotation.</title>
        <authorList>
            <consortium name="The Broad Institute Genomics Platform"/>
            <consortium name="The Broad Institute Genome Sequencing Center for Infectious Disease"/>
            <person name="Wu L."/>
            <person name="Ma J."/>
        </authorList>
    </citation>
    <scope>NUCLEOTIDE SEQUENCE [LARGE SCALE GENOMIC DNA]</scope>
    <source>
        <strain evidence="4">JCM 14303</strain>
    </source>
</reference>
<comment type="caution">
    <text evidence="3">The sequence shown here is derived from an EMBL/GenBank/DDBJ whole genome shotgun (WGS) entry which is preliminary data.</text>
</comment>
<sequence length="248" mass="27032">MSLPPERAAFYLDCLRADSARLAEVAKLGLTADVPPRPGWTVESVVRHTATVYLHKIEVLRLGRLPDPWPPNLDDREPLALYDEARAALLNALAQAGTSLETWTFSPSDKTSGFWYRRMALETAVHRVDLELAHNVATPIDRTLALDGIDEVLSLMLGGPWWAEGDTSSPVDATVRVTADGHSWTAQADATSATVTRDTDAEVAAEIFGDPTDVLLWLWGRRDTSAVQTAGSPEAVKAFRARVAECTT</sequence>
<accession>A0ABP4MFF4</accession>
<dbReference type="SUPFAM" id="SSF109854">
    <property type="entry name" value="DinB/YfiT-like putative metalloenzymes"/>
    <property type="match status" value="1"/>
</dbReference>
<evidence type="ECO:0000259" key="2">
    <source>
        <dbReference type="Pfam" id="PF11716"/>
    </source>
</evidence>
<dbReference type="GO" id="GO:0016853">
    <property type="term" value="F:isomerase activity"/>
    <property type="evidence" value="ECO:0007669"/>
    <property type="project" value="UniProtKB-KW"/>
</dbReference>
<dbReference type="Pfam" id="PF07398">
    <property type="entry name" value="MDMPI_C"/>
    <property type="match status" value="1"/>
</dbReference>